<evidence type="ECO:0000313" key="14">
    <source>
        <dbReference type="EMBL" id="KZC04522.1"/>
    </source>
</evidence>
<evidence type="ECO:0000256" key="9">
    <source>
        <dbReference type="ARBA" id="ARBA00023136"/>
    </source>
</evidence>
<evidence type="ECO:0000256" key="8">
    <source>
        <dbReference type="ARBA" id="ARBA00023065"/>
    </source>
</evidence>
<proteinExistence type="inferred from homology"/>
<keyword evidence="7" id="KW-0915">Sodium</keyword>
<feature type="transmembrane region" description="Helical" evidence="13">
    <location>
        <begin position="46"/>
        <end position="67"/>
    </location>
</feature>
<evidence type="ECO:0000256" key="13">
    <source>
        <dbReference type="SAM" id="Phobius"/>
    </source>
</evidence>
<accession>A0A154NY85</accession>
<evidence type="ECO:0000256" key="10">
    <source>
        <dbReference type="ARBA" id="ARBA00023201"/>
    </source>
</evidence>
<name>A0A154NY85_DUFNO</name>
<dbReference type="Proteomes" id="UP000076502">
    <property type="component" value="Unassembled WGS sequence"/>
</dbReference>
<dbReference type="PANTHER" id="PTHR11690:SF247">
    <property type="entry name" value="PICKPOCKET 23, ISOFORM C"/>
    <property type="match status" value="1"/>
</dbReference>
<dbReference type="AlphaFoldDB" id="A0A154NY85"/>
<keyword evidence="3 12" id="KW-0813">Transport</keyword>
<keyword evidence="6 13" id="KW-1133">Transmembrane helix</keyword>
<evidence type="ECO:0000256" key="2">
    <source>
        <dbReference type="ARBA" id="ARBA00007193"/>
    </source>
</evidence>
<dbReference type="Gene3D" id="1.10.287.770">
    <property type="entry name" value="YojJ-like"/>
    <property type="match status" value="1"/>
</dbReference>
<feature type="transmembrane region" description="Helical" evidence="13">
    <location>
        <begin position="365"/>
        <end position="385"/>
    </location>
</feature>
<evidence type="ECO:0000313" key="15">
    <source>
        <dbReference type="Proteomes" id="UP000076502"/>
    </source>
</evidence>
<dbReference type="OrthoDB" id="6238402at2759"/>
<reference evidence="14 15" key="1">
    <citation type="submission" date="2015-07" db="EMBL/GenBank/DDBJ databases">
        <title>The genome of Dufourea novaeangliae.</title>
        <authorList>
            <person name="Pan H."/>
            <person name="Kapheim K."/>
        </authorList>
    </citation>
    <scope>NUCLEOTIDE SEQUENCE [LARGE SCALE GENOMIC DNA]</scope>
    <source>
        <strain evidence="14">0120121106</strain>
        <tissue evidence="14">Whole body</tissue>
    </source>
</reference>
<sequence length="437" mass="50797">MKYNYKPSLGELRSSLKQRLREYLLENTLHGVPYFVDPTRPKSERLIWFLLTIASIVATAVTIAIIWDKFQTEPTITGLAIMTEHINIEFPQIFLCFDWTQLNHTKLNENEMYMHEQLYNWTWGKNMDLQMFKTGYENKRNFRSTFKTMIPDCNDLIINCSYKGIDKPCNKLFTKVLASVGACCKSNAMEPFGIKDTAWNLEFGTISSYFPWRLYITHNVDSGPGPGERPVVKAYFPVDIEFIVDMTYTTSDIRYLTLRQRKCYYKQEGVSLSNCETRYLIDKLLSDCNCLPWFLSFTKKTECPLSKYSCLNESNIDMNDCNCWLHCDHISYSVKGVVKSSNNVNRIILKNWPTAIYKREMRFGYLDLLVSFGGIASLFLGYSLLTSVELAYYFGLRSYCGAVIQSSRQRHNIITVHVVEKISSKTGINQKYYQYTD</sequence>
<keyword evidence="8 12" id="KW-0406">Ion transport</keyword>
<evidence type="ECO:0000256" key="6">
    <source>
        <dbReference type="ARBA" id="ARBA00022989"/>
    </source>
</evidence>
<comment type="similarity">
    <text evidence="2 12">Belongs to the amiloride-sensitive sodium channel (TC 1.A.6) family.</text>
</comment>
<evidence type="ECO:0000256" key="7">
    <source>
        <dbReference type="ARBA" id="ARBA00023053"/>
    </source>
</evidence>
<dbReference type="GO" id="GO:0015280">
    <property type="term" value="F:ligand-gated sodium channel activity"/>
    <property type="evidence" value="ECO:0007669"/>
    <property type="project" value="TreeGrafter"/>
</dbReference>
<gene>
    <name evidence="14" type="ORF">WN55_00597</name>
</gene>
<dbReference type="STRING" id="178035.A0A154NY85"/>
<keyword evidence="10 12" id="KW-0739">Sodium transport</keyword>
<keyword evidence="11 12" id="KW-0407">Ion channel</keyword>
<dbReference type="OMA" id="AVGICCK"/>
<keyword evidence="9 13" id="KW-0472">Membrane</keyword>
<evidence type="ECO:0000256" key="11">
    <source>
        <dbReference type="ARBA" id="ARBA00023303"/>
    </source>
</evidence>
<evidence type="ECO:0000256" key="4">
    <source>
        <dbReference type="ARBA" id="ARBA00022461"/>
    </source>
</evidence>
<comment type="subcellular location">
    <subcellularLocation>
        <location evidence="1">Membrane</location>
        <topology evidence="1">Multi-pass membrane protein</topology>
    </subcellularLocation>
</comment>
<organism evidence="14 15">
    <name type="scientific">Dufourea novaeangliae</name>
    <name type="common">Sweat bee</name>
    <dbReference type="NCBI Taxonomy" id="178035"/>
    <lineage>
        <taxon>Eukaryota</taxon>
        <taxon>Metazoa</taxon>
        <taxon>Ecdysozoa</taxon>
        <taxon>Arthropoda</taxon>
        <taxon>Hexapoda</taxon>
        <taxon>Insecta</taxon>
        <taxon>Pterygota</taxon>
        <taxon>Neoptera</taxon>
        <taxon>Endopterygota</taxon>
        <taxon>Hymenoptera</taxon>
        <taxon>Apocrita</taxon>
        <taxon>Aculeata</taxon>
        <taxon>Apoidea</taxon>
        <taxon>Anthophila</taxon>
        <taxon>Halictidae</taxon>
        <taxon>Rophitinae</taxon>
        <taxon>Dufourea</taxon>
    </lineage>
</organism>
<evidence type="ECO:0000256" key="12">
    <source>
        <dbReference type="RuleBase" id="RU000679"/>
    </source>
</evidence>
<evidence type="ECO:0000256" key="3">
    <source>
        <dbReference type="ARBA" id="ARBA00022448"/>
    </source>
</evidence>
<dbReference type="InterPro" id="IPR001873">
    <property type="entry name" value="ENaC"/>
</dbReference>
<evidence type="ECO:0000256" key="5">
    <source>
        <dbReference type="ARBA" id="ARBA00022692"/>
    </source>
</evidence>
<evidence type="ECO:0000256" key="1">
    <source>
        <dbReference type="ARBA" id="ARBA00004141"/>
    </source>
</evidence>
<dbReference type="EMBL" id="KQ434782">
    <property type="protein sequence ID" value="KZC04522.1"/>
    <property type="molecule type" value="Genomic_DNA"/>
</dbReference>
<keyword evidence="15" id="KW-1185">Reference proteome</keyword>
<dbReference type="PANTHER" id="PTHR11690">
    <property type="entry name" value="AMILORIDE-SENSITIVE SODIUM CHANNEL-RELATED"/>
    <property type="match status" value="1"/>
</dbReference>
<keyword evidence="5 12" id="KW-0812">Transmembrane</keyword>
<dbReference type="Pfam" id="PF00858">
    <property type="entry name" value="ASC"/>
    <property type="match status" value="1"/>
</dbReference>
<keyword evidence="4 12" id="KW-0894">Sodium channel</keyword>
<dbReference type="GO" id="GO:0005886">
    <property type="term" value="C:plasma membrane"/>
    <property type="evidence" value="ECO:0007669"/>
    <property type="project" value="TreeGrafter"/>
</dbReference>
<protein>
    <submittedName>
        <fullName evidence="14">Sodium channel protein Nach</fullName>
    </submittedName>
</protein>